<accession>A0ABQ8Z232</accession>
<dbReference type="EMBL" id="JAOAOG010000073">
    <property type="protein sequence ID" value="KAJ6250856.1"/>
    <property type="molecule type" value="Genomic_DNA"/>
</dbReference>
<reference evidence="14" key="1">
    <citation type="submission" date="2022-08" db="EMBL/GenBank/DDBJ databases">
        <title>Novel sulfate-reducing endosymbionts in the free-living metamonad Anaeramoeba.</title>
        <authorList>
            <person name="Jerlstrom-Hultqvist J."/>
            <person name="Cepicka I."/>
            <person name="Gallot-Lavallee L."/>
            <person name="Salas-Leiva D."/>
            <person name="Curtis B.A."/>
            <person name="Zahonova K."/>
            <person name="Pipaliya S."/>
            <person name="Dacks J."/>
            <person name="Roger A.J."/>
        </authorList>
    </citation>
    <scope>NUCLEOTIDE SEQUENCE</scope>
    <source>
        <strain evidence="14">Schooner1</strain>
    </source>
</reference>
<dbReference type="SUPFAM" id="SSF52402">
    <property type="entry name" value="Adenine nucleotide alpha hydrolases-like"/>
    <property type="match status" value="1"/>
</dbReference>
<comment type="catalytic activity">
    <reaction evidence="12">
        <text>FMN + ATP + H(+) = FAD + diphosphate</text>
        <dbReference type="Rhea" id="RHEA:17237"/>
        <dbReference type="ChEBI" id="CHEBI:15378"/>
        <dbReference type="ChEBI" id="CHEBI:30616"/>
        <dbReference type="ChEBI" id="CHEBI:33019"/>
        <dbReference type="ChEBI" id="CHEBI:57692"/>
        <dbReference type="ChEBI" id="CHEBI:58210"/>
        <dbReference type="EC" id="2.7.7.2"/>
    </reaction>
</comment>
<dbReference type="Proteomes" id="UP001150062">
    <property type="component" value="Unassembled WGS sequence"/>
</dbReference>
<gene>
    <name evidence="14" type="ORF">M0813_15672</name>
</gene>
<keyword evidence="7" id="KW-0547">Nucleotide-binding</keyword>
<evidence type="ECO:0000256" key="5">
    <source>
        <dbReference type="ARBA" id="ARBA00022679"/>
    </source>
</evidence>
<evidence type="ECO:0000313" key="15">
    <source>
        <dbReference type="Proteomes" id="UP001150062"/>
    </source>
</evidence>
<keyword evidence="6" id="KW-0548">Nucleotidyltransferase</keyword>
<evidence type="ECO:0000256" key="8">
    <source>
        <dbReference type="ARBA" id="ARBA00022827"/>
    </source>
</evidence>
<evidence type="ECO:0000256" key="3">
    <source>
        <dbReference type="ARBA" id="ARBA00022630"/>
    </source>
</evidence>
<evidence type="ECO:0000256" key="6">
    <source>
        <dbReference type="ARBA" id="ARBA00022695"/>
    </source>
</evidence>
<keyword evidence="15" id="KW-1185">Reference proteome</keyword>
<evidence type="ECO:0000256" key="9">
    <source>
        <dbReference type="ARBA" id="ARBA00022840"/>
    </source>
</evidence>
<dbReference type="EC" id="2.7.7.2" evidence="2"/>
<keyword evidence="4" id="KW-0288">FMN</keyword>
<dbReference type="Pfam" id="PF01507">
    <property type="entry name" value="PAPS_reduct"/>
    <property type="match status" value="1"/>
</dbReference>
<feature type="domain" description="Phosphoadenosine phosphosulphate reductase" evidence="13">
    <location>
        <begin position="124"/>
        <end position="205"/>
    </location>
</feature>
<evidence type="ECO:0000256" key="7">
    <source>
        <dbReference type="ARBA" id="ARBA00022741"/>
    </source>
</evidence>
<dbReference type="InterPro" id="IPR002500">
    <property type="entry name" value="PAPS_reduct_dom"/>
</dbReference>
<dbReference type="PANTHER" id="PTHR23293">
    <property type="entry name" value="FAD SYNTHETASE-RELATED FMN ADENYLYLTRANSFERASE"/>
    <property type="match status" value="1"/>
</dbReference>
<evidence type="ECO:0000256" key="1">
    <source>
        <dbReference type="ARBA" id="ARBA00004726"/>
    </source>
</evidence>
<dbReference type="InterPro" id="IPR014729">
    <property type="entry name" value="Rossmann-like_a/b/a_fold"/>
</dbReference>
<proteinExistence type="predicted"/>
<evidence type="ECO:0000256" key="10">
    <source>
        <dbReference type="ARBA" id="ARBA00031145"/>
    </source>
</evidence>
<evidence type="ECO:0000256" key="11">
    <source>
        <dbReference type="ARBA" id="ARBA00031871"/>
    </source>
</evidence>
<comment type="caution">
    <text evidence="14">The sequence shown here is derived from an EMBL/GenBank/DDBJ whole genome shotgun (WGS) entry which is preliminary data.</text>
</comment>
<evidence type="ECO:0000259" key="13">
    <source>
        <dbReference type="Pfam" id="PF01507"/>
    </source>
</evidence>
<organism evidence="14 15">
    <name type="scientific">Anaeramoeba flamelloides</name>
    <dbReference type="NCBI Taxonomy" id="1746091"/>
    <lineage>
        <taxon>Eukaryota</taxon>
        <taxon>Metamonada</taxon>
        <taxon>Anaeramoebidae</taxon>
        <taxon>Anaeramoeba</taxon>
    </lineage>
</organism>
<comment type="pathway">
    <text evidence="1">Cofactor biosynthesis; FAD biosynthesis; FAD from FMN: step 1/1.</text>
</comment>
<evidence type="ECO:0000256" key="12">
    <source>
        <dbReference type="ARBA" id="ARBA00049494"/>
    </source>
</evidence>
<dbReference type="PANTHER" id="PTHR23293:SF9">
    <property type="entry name" value="FAD SYNTHASE"/>
    <property type="match status" value="1"/>
</dbReference>
<dbReference type="Gene3D" id="3.40.50.620">
    <property type="entry name" value="HUPs"/>
    <property type="match status" value="1"/>
</dbReference>
<keyword evidence="9" id="KW-0067">ATP-binding</keyword>
<keyword evidence="3" id="KW-0285">Flavoprotein</keyword>
<sequence>MSQIKIVNDNKTIKSFSVGIQKKLKTSISIIEEAVTRYGYDGLSLSYNGGKDCLIILDIIHSMATGLLPTKLRTPEKLKDILLFYLHDEDDFEEMKQFVESSLNQYGFRNYTKFTTNSLKEGLIHILKENPKVQGIFLGTRVVDLKGRNQPIFAPTNGNWPKSIRISPVMEWEYSDVWGYLTTKKVGYCKLYDNGYTSLGLKSQTKKNPLLRQKNGEYLPAHVLTHKLSEREGRYLPLSDSPISSQNL</sequence>
<name>A0ABQ8Z232_9EUKA</name>
<evidence type="ECO:0000256" key="2">
    <source>
        <dbReference type="ARBA" id="ARBA00012393"/>
    </source>
</evidence>
<evidence type="ECO:0000313" key="14">
    <source>
        <dbReference type="EMBL" id="KAJ6250856.1"/>
    </source>
</evidence>
<evidence type="ECO:0000256" key="4">
    <source>
        <dbReference type="ARBA" id="ARBA00022643"/>
    </source>
</evidence>
<protein>
    <recommendedName>
        <fullName evidence="2">FAD synthase</fullName>
        <ecNumber evidence="2">2.7.7.2</ecNumber>
    </recommendedName>
    <alternativeName>
        <fullName evidence="10">FAD pyrophosphorylase</fullName>
    </alternativeName>
    <alternativeName>
        <fullName evidence="11">FMN adenylyltransferase</fullName>
    </alternativeName>
</protein>
<keyword evidence="8" id="KW-0274">FAD</keyword>
<keyword evidence="5" id="KW-0808">Transferase</keyword>